<dbReference type="STRING" id="497965.Cyan7822_0729"/>
<protein>
    <recommendedName>
        <fullName evidence="3">beta-N-acetylhexosaminidase</fullName>
        <ecNumber evidence="3">3.2.1.52</ecNumber>
    </recommendedName>
</protein>
<dbReference type="EC" id="3.2.1.52" evidence="3"/>
<dbReference type="Pfam" id="PF18034">
    <property type="entry name" value="Bac_GH3_C"/>
    <property type="match status" value="1"/>
</dbReference>
<name>E0UBC6_GLOV7</name>
<dbReference type="InterPro" id="IPR041518">
    <property type="entry name" value="Bac_GH3_C"/>
</dbReference>
<evidence type="ECO:0000256" key="3">
    <source>
        <dbReference type="ARBA" id="ARBA00012663"/>
    </source>
</evidence>
<dbReference type="GO" id="GO:0009254">
    <property type="term" value="P:peptidoglycan turnover"/>
    <property type="evidence" value="ECO:0007669"/>
    <property type="project" value="TreeGrafter"/>
</dbReference>
<dbReference type="SUPFAM" id="SSF51445">
    <property type="entry name" value="(Trans)glycosidases"/>
    <property type="match status" value="1"/>
</dbReference>
<accession>E0UBC6</accession>
<evidence type="ECO:0000256" key="5">
    <source>
        <dbReference type="ARBA" id="ARBA00023295"/>
    </source>
</evidence>
<organism evidence="8 9">
    <name type="scientific">Gloeothece verrucosa (strain PCC 7822)</name>
    <name type="common">Cyanothece sp. (strain PCC 7822)</name>
    <dbReference type="NCBI Taxonomy" id="497965"/>
    <lineage>
        <taxon>Bacteria</taxon>
        <taxon>Bacillati</taxon>
        <taxon>Cyanobacteriota</taxon>
        <taxon>Cyanophyceae</taxon>
        <taxon>Oscillatoriophycideae</taxon>
        <taxon>Chroococcales</taxon>
        <taxon>Aphanothecaceae</taxon>
        <taxon>Gloeothece</taxon>
        <taxon>Gloeothece verrucosa</taxon>
    </lineage>
</organism>
<comment type="similarity">
    <text evidence="2">Belongs to the glycosyl hydrolase 3 family.</text>
</comment>
<dbReference type="PANTHER" id="PTHR30480:SF13">
    <property type="entry name" value="BETA-HEXOSAMINIDASE"/>
    <property type="match status" value="1"/>
</dbReference>
<feature type="domain" description="Bacterial Glycosyl hydrolase family 3 C-terminal" evidence="7">
    <location>
        <begin position="388"/>
        <end position="520"/>
    </location>
</feature>
<dbReference type="Pfam" id="PF00933">
    <property type="entry name" value="Glyco_hydro_3"/>
    <property type="match status" value="1"/>
</dbReference>
<dbReference type="PANTHER" id="PTHR30480">
    <property type="entry name" value="BETA-HEXOSAMINIDASE-RELATED"/>
    <property type="match status" value="1"/>
</dbReference>
<proteinExistence type="inferred from homology"/>
<comment type="catalytic activity">
    <reaction evidence="1">
        <text>Hydrolysis of terminal non-reducing N-acetyl-D-hexosamine residues in N-acetyl-beta-D-hexosaminides.</text>
        <dbReference type="EC" id="3.2.1.52"/>
    </reaction>
</comment>
<reference evidence="9" key="1">
    <citation type="journal article" date="2011" name="MBio">
        <title>Novel metabolic attributes of the genus Cyanothece, comprising a group of unicellular nitrogen-fixing Cyanobacteria.</title>
        <authorList>
            <person name="Bandyopadhyay A."/>
            <person name="Elvitigala T."/>
            <person name="Welsh E."/>
            <person name="Stockel J."/>
            <person name="Liberton M."/>
            <person name="Min H."/>
            <person name="Sherman L.A."/>
            <person name="Pakrasi H.B."/>
        </authorList>
    </citation>
    <scope>NUCLEOTIDE SEQUENCE [LARGE SCALE GENOMIC DNA]</scope>
    <source>
        <strain evidence="9">PCC 7822</strain>
    </source>
</reference>
<dbReference type="GO" id="GO:0004563">
    <property type="term" value="F:beta-N-acetylhexosaminidase activity"/>
    <property type="evidence" value="ECO:0007669"/>
    <property type="project" value="UniProtKB-EC"/>
</dbReference>
<dbReference type="InterPro" id="IPR036962">
    <property type="entry name" value="Glyco_hydro_3_N_sf"/>
</dbReference>
<dbReference type="InterPro" id="IPR017853">
    <property type="entry name" value="GH"/>
</dbReference>
<dbReference type="CAZy" id="GH3">
    <property type="family name" value="Glycoside Hydrolase Family 3"/>
</dbReference>
<evidence type="ECO:0000313" key="8">
    <source>
        <dbReference type="EMBL" id="ADN12758.1"/>
    </source>
</evidence>
<dbReference type="Proteomes" id="UP000008206">
    <property type="component" value="Chromosome"/>
</dbReference>
<evidence type="ECO:0000256" key="4">
    <source>
        <dbReference type="ARBA" id="ARBA00022801"/>
    </source>
</evidence>
<evidence type="ECO:0000313" key="9">
    <source>
        <dbReference type="Proteomes" id="UP000008206"/>
    </source>
</evidence>
<dbReference type="eggNOG" id="COG1472">
    <property type="taxonomic scope" value="Bacteria"/>
</dbReference>
<feature type="domain" description="Glycoside hydrolase family 3 N-terminal" evidence="6">
    <location>
        <begin position="9"/>
        <end position="337"/>
    </location>
</feature>
<dbReference type="InterPro" id="IPR050226">
    <property type="entry name" value="NagZ_Beta-hexosaminidase"/>
</dbReference>
<dbReference type="Gene3D" id="3.20.20.300">
    <property type="entry name" value="Glycoside hydrolase, family 3, N-terminal domain"/>
    <property type="match status" value="1"/>
</dbReference>
<dbReference type="InterPro" id="IPR001764">
    <property type="entry name" value="Glyco_hydro_3_N"/>
</dbReference>
<dbReference type="RefSeq" id="WP_013320868.1">
    <property type="nucleotide sequence ID" value="NC_014501.1"/>
</dbReference>
<keyword evidence="5" id="KW-0326">Glycosidase</keyword>
<dbReference type="KEGG" id="cyj:Cyan7822_0729"/>
<gene>
    <name evidence="8" type="ordered locus">Cyan7822_0729</name>
</gene>
<evidence type="ECO:0000259" key="6">
    <source>
        <dbReference type="Pfam" id="PF00933"/>
    </source>
</evidence>
<dbReference type="AlphaFoldDB" id="E0UBC6"/>
<sequence>MKDCSEFSLKQQIGQMVVVRASGYLFDHQRLYPQWEATNEQLRHWLETLNLGGVIFVGGSAAELALRTQQLQNWATTPLLMAADLEEGVGQRFSAATQFPPIMALGEIAKENLSMAQSLAAKMGAITAAQAHEIGINWILAPVVDVNNNPHNPVINVRSFGDQPEQVSKLATAFIEGTQNYPVLTCAKHFPGHGNTATDSHLDLPVLPHSQEDLEKTELPPFKEVIAFGVDSIMSAHLLIPAWDQENPATLSRAILTEQLREKLGFKGIIVTDALIMGGVTKYASPAEIAVKAVEAGADILLMPDDPLVAIEAVYQAVQSGRISPERIAQSVQRIIEAKEKLKLGDRVRRDELPLQGLLQPSSRETVKSILQASLQTGGNFPLEPLQGNSARNLIVVDDLLNRDFLDRQSPAVVLPKQFGYDLQLFDQNTLAFAGAYHRLTLLQVFIRGNPFRGSAGLTDIAANFYQHLLEKRLIQGLIIYGSPYVLEWFRDQLAGELPWVFSYGQMPMAQEMACQALFGVAQGNERSKEFTD</sequence>
<dbReference type="EMBL" id="CP002198">
    <property type="protein sequence ID" value="ADN12758.1"/>
    <property type="molecule type" value="Genomic_DNA"/>
</dbReference>
<dbReference type="HOGENOM" id="CLU_008392_5_4_3"/>
<evidence type="ECO:0000256" key="1">
    <source>
        <dbReference type="ARBA" id="ARBA00001231"/>
    </source>
</evidence>
<dbReference type="Gene3D" id="3.40.50.10870">
    <property type="entry name" value="Glycosyl hydrolase family 3"/>
    <property type="match status" value="1"/>
</dbReference>
<evidence type="ECO:0000259" key="7">
    <source>
        <dbReference type="Pfam" id="PF18034"/>
    </source>
</evidence>
<keyword evidence="9" id="KW-1185">Reference proteome</keyword>
<keyword evidence="4 8" id="KW-0378">Hydrolase</keyword>
<evidence type="ECO:0000256" key="2">
    <source>
        <dbReference type="ARBA" id="ARBA00005336"/>
    </source>
</evidence>
<dbReference type="GO" id="GO:0005975">
    <property type="term" value="P:carbohydrate metabolic process"/>
    <property type="evidence" value="ECO:0007669"/>
    <property type="project" value="InterPro"/>
</dbReference>